<dbReference type="PIRSF" id="PIRSF002741">
    <property type="entry name" value="MppA"/>
    <property type="match status" value="1"/>
</dbReference>
<dbReference type="Proteomes" id="UP000529417">
    <property type="component" value="Unassembled WGS sequence"/>
</dbReference>
<dbReference type="PANTHER" id="PTHR30290">
    <property type="entry name" value="PERIPLASMIC BINDING COMPONENT OF ABC TRANSPORTER"/>
    <property type="match status" value="1"/>
</dbReference>
<reference evidence="7 8" key="1">
    <citation type="journal article" date="2000" name="Arch. Microbiol.">
        <title>Rhodobaca bogoriensis gen. nov. and sp. nov., an alkaliphilic purple nonsulfur bacterium from African Rift Valley soda lakes.</title>
        <authorList>
            <person name="Milford A.D."/>
            <person name="Achenbach L.A."/>
            <person name="Jung D.O."/>
            <person name="Madigan M.T."/>
        </authorList>
    </citation>
    <scope>NUCLEOTIDE SEQUENCE [LARGE SCALE GENOMIC DNA]</scope>
    <source>
        <strain evidence="7 8">2376</strain>
    </source>
</reference>
<organism evidence="7 8">
    <name type="scientific">Rhabdonatronobacter sediminivivens</name>
    <dbReference type="NCBI Taxonomy" id="2743469"/>
    <lineage>
        <taxon>Bacteria</taxon>
        <taxon>Pseudomonadati</taxon>
        <taxon>Pseudomonadota</taxon>
        <taxon>Alphaproteobacteria</taxon>
        <taxon>Rhodobacterales</taxon>
        <taxon>Paracoccaceae</taxon>
        <taxon>Rhabdonatronobacter</taxon>
    </lineage>
</organism>
<dbReference type="Pfam" id="PF00496">
    <property type="entry name" value="SBP_bac_5"/>
    <property type="match status" value="1"/>
</dbReference>
<dbReference type="InterPro" id="IPR030678">
    <property type="entry name" value="Peptide/Ni-bd"/>
</dbReference>
<protein>
    <submittedName>
        <fullName evidence="7">ABC transporter substrate-binding protein</fullName>
    </submittedName>
</protein>
<dbReference type="CDD" id="cd08498">
    <property type="entry name" value="PBP2_NikA_DppA_OppA_like_2"/>
    <property type="match status" value="1"/>
</dbReference>
<gene>
    <name evidence="7" type="ORF">HUK65_06125</name>
</gene>
<evidence type="ECO:0000256" key="5">
    <source>
        <dbReference type="SAM" id="SignalP"/>
    </source>
</evidence>
<dbReference type="InterPro" id="IPR000914">
    <property type="entry name" value="SBP_5_dom"/>
</dbReference>
<dbReference type="RefSeq" id="WP_179905271.1">
    <property type="nucleotide sequence ID" value="NZ_JACBXS010000009.1"/>
</dbReference>
<keyword evidence="8" id="KW-1185">Reference proteome</keyword>
<accession>A0A7Z0HYJ7</accession>
<evidence type="ECO:0000259" key="6">
    <source>
        <dbReference type="Pfam" id="PF00496"/>
    </source>
</evidence>
<dbReference type="PANTHER" id="PTHR30290:SF9">
    <property type="entry name" value="OLIGOPEPTIDE-BINDING PROTEIN APPA"/>
    <property type="match status" value="1"/>
</dbReference>
<keyword evidence="3" id="KW-0813">Transport</keyword>
<feature type="signal peptide" evidence="5">
    <location>
        <begin position="1"/>
        <end position="23"/>
    </location>
</feature>
<name>A0A7Z0HYJ7_9RHOB</name>
<proteinExistence type="inferred from homology"/>
<comment type="caution">
    <text evidence="7">The sequence shown here is derived from an EMBL/GenBank/DDBJ whole genome shotgun (WGS) entry which is preliminary data.</text>
</comment>
<evidence type="ECO:0000313" key="8">
    <source>
        <dbReference type="Proteomes" id="UP000529417"/>
    </source>
</evidence>
<comment type="similarity">
    <text evidence="2">Belongs to the bacterial solute-binding protein 5 family.</text>
</comment>
<keyword evidence="4 5" id="KW-0732">Signal</keyword>
<dbReference type="GO" id="GO:1904680">
    <property type="term" value="F:peptide transmembrane transporter activity"/>
    <property type="evidence" value="ECO:0007669"/>
    <property type="project" value="TreeGrafter"/>
</dbReference>
<evidence type="ECO:0000256" key="4">
    <source>
        <dbReference type="ARBA" id="ARBA00022729"/>
    </source>
</evidence>
<dbReference type="GO" id="GO:0015833">
    <property type="term" value="P:peptide transport"/>
    <property type="evidence" value="ECO:0007669"/>
    <property type="project" value="TreeGrafter"/>
</dbReference>
<dbReference type="SUPFAM" id="SSF53850">
    <property type="entry name" value="Periplasmic binding protein-like II"/>
    <property type="match status" value="1"/>
</dbReference>
<dbReference type="Gene3D" id="3.40.190.10">
    <property type="entry name" value="Periplasmic binding protein-like II"/>
    <property type="match status" value="1"/>
</dbReference>
<evidence type="ECO:0000256" key="3">
    <source>
        <dbReference type="ARBA" id="ARBA00022448"/>
    </source>
</evidence>
<evidence type="ECO:0000313" key="7">
    <source>
        <dbReference type="EMBL" id="NYS24565.1"/>
    </source>
</evidence>
<feature type="chain" id="PRO_5031057514" evidence="5">
    <location>
        <begin position="24"/>
        <end position="521"/>
    </location>
</feature>
<dbReference type="Gene3D" id="3.90.76.10">
    <property type="entry name" value="Dipeptide-binding Protein, Domain 1"/>
    <property type="match status" value="1"/>
</dbReference>
<dbReference type="Gene3D" id="3.10.105.10">
    <property type="entry name" value="Dipeptide-binding Protein, Domain 3"/>
    <property type="match status" value="1"/>
</dbReference>
<dbReference type="AlphaFoldDB" id="A0A7Z0HYJ7"/>
<evidence type="ECO:0000256" key="2">
    <source>
        <dbReference type="ARBA" id="ARBA00005695"/>
    </source>
</evidence>
<dbReference type="EMBL" id="JACBXS010000009">
    <property type="protein sequence ID" value="NYS24565.1"/>
    <property type="molecule type" value="Genomic_DNA"/>
</dbReference>
<sequence>MKTLKKSLLGGVALGLLATSASAEVLRWGAARDIVSLDSYSYGDSFTIGFLDHVYDGLVRYDPDFNIVPALATDWEIVDDTTWRFTLREGVTFHNGAPFTAEDVAASLARVSHPNSPLRGNLPAFQSAEVIDDHTIEMTVDAGYPLLLNDLTNIHIFNAQWLIDNDAMEPTDVGAGVEGYPTFNANGTGPFSVVEWVPDSNVTLVVNEDWWDEAQHNLTGIEFTPISSAATRVAALLSGSIDFTENAPLQDLMRLEAAPGVNPVVTQDLRTVMFGFNRRETLSNGQENMFNDLRVRQAFAHSIDAESIRDVIMQGNSRVTGALVAPDIPGYTEEMDQPYAFDPDAAAALLEEAGATGFSFTLNCMNNGYVNEEELCNALIPMLNRAGFDASLDIAERAQQTPKRTSGSADVWSFGWANLPMLDSYSILIQVLHSNEGNSGVFNWGAWSYPEIDALIQSAATELDYDTRIGMQTEALQIARDELIFAPLHEQPMAWAASDRVVDVLQQGDNKPRHWMTRVAE</sequence>
<dbReference type="GO" id="GO:0030288">
    <property type="term" value="C:outer membrane-bounded periplasmic space"/>
    <property type="evidence" value="ECO:0007669"/>
    <property type="project" value="UniProtKB-ARBA"/>
</dbReference>
<evidence type="ECO:0000256" key="1">
    <source>
        <dbReference type="ARBA" id="ARBA00004418"/>
    </source>
</evidence>
<dbReference type="InterPro" id="IPR039424">
    <property type="entry name" value="SBP_5"/>
</dbReference>
<dbReference type="GO" id="GO:0043190">
    <property type="term" value="C:ATP-binding cassette (ABC) transporter complex"/>
    <property type="evidence" value="ECO:0007669"/>
    <property type="project" value="InterPro"/>
</dbReference>
<comment type="subcellular location">
    <subcellularLocation>
        <location evidence="1">Periplasm</location>
    </subcellularLocation>
</comment>
<feature type="domain" description="Solute-binding protein family 5" evidence="6">
    <location>
        <begin position="66"/>
        <end position="437"/>
    </location>
</feature>